<sequence length="386" mass="41128">MIRTVAVHGYRSIRDLTLELGGLDVVTGANGSGKSNLYRALRLLAGCADGSIVPAIARDGGLSSILWAGPERPSADVVAGRAPAQGTARREPISLRLGYASDELGYLVDLGVPIPCHSPFVNDPELKREQIFHGAVARPGSLLVDRRGPDIRVRDEQWRHLEQQVLPHQSVLAEVAGVEGAPEITAVRREILTWRFYDHFRTDPQAPARAPSMGTISPVLSHDGANLAAALVTIAFQGDQRGVDAAVEAAFPGSTLSTRDLPDGRVEAALSQPGLLRALAPAELSDGTLRYLLLVAALKTTRPPGLMVLNEPETSLHRDLLPALGDLIADASRSTQVLVVTHSPELIEALGRHGAVRHELTKDPGGTGVAGRGGLLDVPRWVWPGR</sequence>
<dbReference type="InterPro" id="IPR003959">
    <property type="entry name" value="ATPase_AAA_core"/>
</dbReference>
<dbReference type="AlphaFoldDB" id="A0A516G883"/>
<feature type="domain" description="ATPase AAA-type core" evidence="2">
    <location>
        <begin position="25"/>
        <end position="82"/>
    </location>
</feature>
<dbReference type="FunFam" id="3.40.50.300:FF:002708">
    <property type="entry name" value="FeS assembly ATPase SufC"/>
    <property type="match status" value="1"/>
</dbReference>
<dbReference type="SUPFAM" id="SSF52540">
    <property type="entry name" value="P-loop containing nucleoside triphosphate hydrolases"/>
    <property type="match status" value="1"/>
</dbReference>
<proteinExistence type="predicted"/>
<protein>
    <submittedName>
        <fullName evidence="3">AAA family ATPase</fullName>
    </submittedName>
</protein>
<dbReference type="GO" id="GO:0016887">
    <property type="term" value="F:ATP hydrolysis activity"/>
    <property type="evidence" value="ECO:0007669"/>
    <property type="project" value="InterPro"/>
</dbReference>
<dbReference type="GO" id="GO:0009432">
    <property type="term" value="P:SOS response"/>
    <property type="evidence" value="ECO:0007669"/>
    <property type="project" value="UniProtKB-KW"/>
</dbReference>
<evidence type="ECO:0000259" key="2">
    <source>
        <dbReference type="Pfam" id="PF13304"/>
    </source>
</evidence>
<keyword evidence="1" id="KW-0227">DNA damage</keyword>
<dbReference type="PANTHER" id="PTHR32182:SF25">
    <property type="entry name" value="SLR1056 PROTEIN"/>
    <property type="match status" value="1"/>
</dbReference>
<feature type="domain" description="ATPase AAA-type core" evidence="2">
    <location>
        <begin position="240"/>
        <end position="348"/>
    </location>
</feature>
<accession>A0A516G883</accession>
<keyword evidence="4" id="KW-1185">Reference proteome</keyword>
<dbReference type="GO" id="GO:0000731">
    <property type="term" value="P:DNA synthesis involved in DNA repair"/>
    <property type="evidence" value="ECO:0007669"/>
    <property type="project" value="TreeGrafter"/>
</dbReference>
<dbReference type="OrthoDB" id="104167at2"/>
<name>A0A516G883_9MICO</name>
<dbReference type="Gene3D" id="3.40.50.300">
    <property type="entry name" value="P-loop containing nucleotide triphosphate hydrolases"/>
    <property type="match status" value="2"/>
</dbReference>
<dbReference type="KEGG" id="orz:FNH13_04745"/>
<dbReference type="GO" id="GO:0006302">
    <property type="term" value="P:double-strand break repair"/>
    <property type="evidence" value="ECO:0007669"/>
    <property type="project" value="TreeGrafter"/>
</dbReference>
<dbReference type="RefSeq" id="WP_143782415.1">
    <property type="nucleotide sequence ID" value="NZ_CP041616.1"/>
</dbReference>
<dbReference type="InterPro" id="IPR027417">
    <property type="entry name" value="P-loop_NTPase"/>
</dbReference>
<evidence type="ECO:0000313" key="3">
    <source>
        <dbReference type="EMBL" id="QDO87738.1"/>
    </source>
</evidence>
<dbReference type="PANTHER" id="PTHR32182">
    <property type="entry name" value="DNA REPLICATION AND REPAIR PROTEIN RECF"/>
    <property type="match status" value="1"/>
</dbReference>
<keyword evidence="1" id="KW-0742">SOS response</keyword>
<organism evidence="3 4">
    <name type="scientific">Ornithinimicrobium ciconiae</name>
    <dbReference type="NCBI Taxonomy" id="2594265"/>
    <lineage>
        <taxon>Bacteria</taxon>
        <taxon>Bacillati</taxon>
        <taxon>Actinomycetota</taxon>
        <taxon>Actinomycetes</taxon>
        <taxon>Micrococcales</taxon>
        <taxon>Ornithinimicrobiaceae</taxon>
        <taxon>Ornithinimicrobium</taxon>
    </lineage>
</organism>
<gene>
    <name evidence="3" type="ORF">FNH13_04745</name>
</gene>
<dbReference type="InterPro" id="IPR014555">
    <property type="entry name" value="RecF-like"/>
</dbReference>
<evidence type="ECO:0000256" key="1">
    <source>
        <dbReference type="ARBA" id="ARBA00023236"/>
    </source>
</evidence>
<dbReference type="GO" id="GO:0005524">
    <property type="term" value="F:ATP binding"/>
    <property type="evidence" value="ECO:0007669"/>
    <property type="project" value="InterPro"/>
</dbReference>
<dbReference type="EMBL" id="CP041616">
    <property type="protein sequence ID" value="QDO87738.1"/>
    <property type="molecule type" value="Genomic_DNA"/>
</dbReference>
<dbReference type="PIRSF" id="PIRSF029347">
    <property type="entry name" value="RecF"/>
    <property type="match status" value="1"/>
</dbReference>
<reference evidence="3 4" key="1">
    <citation type="submission" date="2019-07" db="EMBL/GenBank/DDBJ databases">
        <title>complete genome sequencing of Ornithinimicrobium sp. H23M54.</title>
        <authorList>
            <person name="Bae J.-W."/>
            <person name="Lee S.-Y."/>
        </authorList>
    </citation>
    <scope>NUCLEOTIDE SEQUENCE [LARGE SCALE GENOMIC DNA]</scope>
    <source>
        <strain evidence="3 4">H23M54</strain>
    </source>
</reference>
<dbReference type="Proteomes" id="UP000315395">
    <property type="component" value="Chromosome"/>
</dbReference>
<dbReference type="Pfam" id="PF13304">
    <property type="entry name" value="AAA_21"/>
    <property type="match status" value="2"/>
</dbReference>
<evidence type="ECO:0000313" key="4">
    <source>
        <dbReference type="Proteomes" id="UP000315395"/>
    </source>
</evidence>